<dbReference type="InterPro" id="IPR011050">
    <property type="entry name" value="Pectin_lyase_fold/virulence"/>
</dbReference>
<name>A0A848LDT0_9BACT</name>
<reference evidence="3 4" key="1">
    <citation type="submission" date="2020-04" db="EMBL/GenBank/DDBJ databases">
        <title>Draft genome of Pyxidicoccus fallax type strain.</title>
        <authorList>
            <person name="Whitworth D.E."/>
        </authorList>
    </citation>
    <scope>NUCLEOTIDE SEQUENCE [LARGE SCALE GENOMIC DNA]</scope>
    <source>
        <strain evidence="3 4">DSM 14698</strain>
    </source>
</reference>
<proteinExistence type="predicted"/>
<evidence type="ECO:0008006" key="5">
    <source>
        <dbReference type="Google" id="ProtNLM"/>
    </source>
</evidence>
<feature type="chain" id="PRO_5032579010" description="Lipoprotein" evidence="2">
    <location>
        <begin position="25"/>
        <end position="378"/>
    </location>
</feature>
<feature type="region of interest" description="Disordered" evidence="1">
    <location>
        <begin position="33"/>
        <end position="58"/>
    </location>
</feature>
<evidence type="ECO:0000313" key="3">
    <source>
        <dbReference type="EMBL" id="NMO16857.1"/>
    </source>
</evidence>
<keyword evidence="2" id="KW-0732">Signal</keyword>
<keyword evidence="4" id="KW-1185">Reference proteome</keyword>
<dbReference type="Proteomes" id="UP000518300">
    <property type="component" value="Unassembled WGS sequence"/>
</dbReference>
<evidence type="ECO:0000256" key="1">
    <source>
        <dbReference type="SAM" id="MobiDB-lite"/>
    </source>
</evidence>
<organism evidence="3 4">
    <name type="scientific">Pyxidicoccus fallax</name>
    <dbReference type="NCBI Taxonomy" id="394095"/>
    <lineage>
        <taxon>Bacteria</taxon>
        <taxon>Pseudomonadati</taxon>
        <taxon>Myxococcota</taxon>
        <taxon>Myxococcia</taxon>
        <taxon>Myxococcales</taxon>
        <taxon>Cystobacterineae</taxon>
        <taxon>Myxococcaceae</taxon>
        <taxon>Pyxidicoccus</taxon>
    </lineage>
</organism>
<dbReference type="AlphaFoldDB" id="A0A848LDT0"/>
<dbReference type="SUPFAM" id="SSF51126">
    <property type="entry name" value="Pectin lyase-like"/>
    <property type="match status" value="1"/>
</dbReference>
<dbReference type="RefSeq" id="WP_169346145.1">
    <property type="nucleotide sequence ID" value="NZ_JABBJJ010000080.1"/>
</dbReference>
<dbReference type="PROSITE" id="PS51257">
    <property type="entry name" value="PROKAR_LIPOPROTEIN"/>
    <property type="match status" value="1"/>
</dbReference>
<feature type="compositionally biased region" description="Polar residues" evidence="1">
    <location>
        <begin position="42"/>
        <end position="58"/>
    </location>
</feature>
<accession>A0A848LDT0</accession>
<protein>
    <recommendedName>
        <fullName evidence="5">Lipoprotein</fullName>
    </recommendedName>
</protein>
<evidence type="ECO:0000256" key="2">
    <source>
        <dbReference type="SAM" id="SignalP"/>
    </source>
</evidence>
<comment type="caution">
    <text evidence="3">The sequence shown here is derived from an EMBL/GenBank/DDBJ whole genome shotgun (WGS) entry which is preliminary data.</text>
</comment>
<dbReference type="EMBL" id="JABBJJ010000080">
    <property type="protein sequence ID" value="NMO16857.1"/>
    <property type="molecule type" value="Genomic_DNA"/>
</dbReference>
<feature type="signal peptide" evidence="2">
    <location>
        <begin position="1"/>
        <end position="24"/>
    </location>
</feature>
<evidence type="ECO:0000313" key="4">
    <source>
        <dbReference type="Proteomes" id="UP000518300"/>
    </source>
</evidence>
<sequence length="378" mass="39368">MHPKRLRRRPALTLLPLTLGLALAGVVGCSDDEGPGVEVPNPLTNPTDGPPAGNQNAEATCSIPAEAGLADVSKPTTVVGNGTPASCTSDAFVQAVAKGGVITFDCGKEPVTITLDRTAKVFNNTGPDIVIDGKGLVTLSGGGKHRILYMNTCDSNQVWTTSHCQNQDHPRLTLQNLTFIDANSKAETEFDGGGAVWVRGGRVKVINSRFFNNACADVGPDVGGGALRVFSQYENRPVYVVNSTFGGKAGYGGACSNGGGISSIGVSWTIINSLFSHNRAVGNGANPARPGTPGGGSGGAIYNDGNTMTLSLCGTRIEHNEVNAHGSAIFFVSNDHSGDIRIDRSVIRNNAGGSWYPTHPQISNHDDTRIVVTNSTIE</sequence>
<gene>
    <name evidence="3" type="ORF">HG543_18610</name>
</gene>